<evidence type="ECO:0000313" key="2">
    <source>
        <dbReference type="EMBL" id="STY17204.1"/>
    </source>
</evidence>
<accession>A0A378KQN8</accession>
<evidence type="ECO:0000313" key="3">
    <source>
        <dbReference type="Proteomes" id="UP000054639"/>
    </source>
</evidence>
<dbReference type="AlphaFoldDB" id="A0A378KQN8"/>
<evidence type="ECO:0000313" key="4">
    <source>
        <dbReference type="Proteomes" id="UP000254230"/>
    </source>
</evidence>
<dbReference type="STRING" id="45072.Lqua_0817"/>
<keyword evidence="3" id="KW-1185">Reference proteome</keyword>
<dbReference type="EMBL" id="UGOW01000001">
    <property type="protein sequence ID" value="STY17204.1"/>
    <property type="molecule type" value="Genomic_DNA"/>
</dbReference>
<dbReference type="EMBL" id="LNYR01000006">
    <property type="protein sequence ID" value="KTD52984.1"/>
    <property type="molecule type" value="Genomic_DNA"/>
</dbReference>
<protein>
    <submittedName>
        <fullName evidence="2">Uncharacterized protein</fullName>
    </submittedName>
</protein>
<organism evidence="2 4">
    <name type="scientific">Legionella quateirensis</name>
    <dbReference type="NCBI Taxonomy" id="45072"/>
    <lineage>
        <taxon>Bacteria</taxon>
        <taxon>Pseudomonadati</taxon>
        <taxon>Pseudomonadota</taxon>
        <taxon>Gammaproteobacteria</taxon>
        <taxon>Legionellales</taxon>
        <taxon>Legionellaceae</taxon>
        <taxon>Legionella</taxon>
    </lineage>
</organism>
<reference evidence="2 4" key="2">
    <citation type="submission" date="2018-06" db="EMBL/GenBank/DDBJ databases">
        <authorList>
            <consortium name="Pathogen Informatics"/>
            <person name="Doyle S."/>
        </authorList>
    </citation>
    <scope>NUCLEOTIDE SEQUENCE [LARGE SCALE GENOMIC DNA]</scope>
    <source>
        <strain evidence="2 4">NCTC12376</strain>
    </source>
</reference>
<dbReference type="OrthoDB" id="5650172at2"/>
<gene>
    <name evidence="1" type="ORF">Lqua_0817</name>
    <name evidence="2" type="ORF">NCTC12376_00998</name>
</gene>
<dbReference type="RefSeq" id="WP_058473002.1">
    <property type="nucleotide sequence ID" value="NZ_CAAAIL010000018.1"/>
</dbReference>
<proteinExistence type="predicted"/>
<name>A0A378KQN8_9GAMM</name>
<evidence type="ECO:0000313" key="1">
    <source>
        <dbReference type="EMBL" id="KTD52984.1"/>
    </source>
</evidence>
<sequence>MNSSDIMALIRGDFGRRAPIEGRVYYLNDDDNAGTIRLQGKDYSLDDCNAVNSMSEDIRPTFWSVCSDKAKDSYIYIAYAESQLVKARIKLTGIPKDRHVSILNNASNLVSLKESLKELKIYRRAWFKTLFNPEDSTFDLLLNNIENIILLMKGFVDLGIKNPIDTFKKIKLTYLNVILPNPYNVIPILRALKHEFRYGNYLEIFLLMDIEKLKLLVNDDITSIQIMRGFLGLGVSDPWMKFLSLNDAERACLVNNPQSFLIMKSLKNLRYADPFSVFMRLDTQVRKKLTGPHHDAKFELLELFQRFSNSDPLETFFSLNADVADLLVDRIYAASQIIEALYASGEKSPLTFMLELGKDAIVTMLGSYSEYVSRIMRGDNIKENDFALEEDLFTPPKVPIQAEEIIALGYDDRYCGFKHRTSFMEIDAIKDRQLPTETDEPVFAESSFMP</sequence>
<reference evidence="1 3" key="1">
    <citation type="submission" date="2015-11" db="EMBL/GenBank/DDBJ databases">
        <title>Genomic analysis of 38 Legionella species identifies large and diverse effector repertoires.</title>
        <authorList>
            <person name="Burstein D."/>
            <person name="Amaro F."/>
            <person name="Zusman T."/>
            <person name="Lifshitz Z."/>
            <person name="Cohen O."/>
            <person name="Gilbert J.A."/>
            <person name="Pupko T."/>
            <person name="Shuman H.A."/>
            <person name="Segal G."/>
        </authorList>
    </citation>
    <scope>NUCLEOTIDE SEQUENCE [LARGE SCALE GENOMIC DNA]</scope>
    <source>
        <strain evidence="1 3">ATCC 49507</strain>
    </source>
</reference>
<dbReference type="Proteomes" id="UP000254230">
    <property type="component" value="Unassembled WGS sequence"/>
</dbReference>
<dbReference type="Proteomes" id="UP000054639">
    <property type="component" value="Unassembled WGS sequence"/>
</dbReference>